<dbReference type="EMBL" id="UINC01003184">
    <property type="protein sequence ID" value="SVA04072.1"/>
    <property type="molecule type" value="Genomic_DNA"/>
</dbReference>
<gene>
    <name evidence="5" type="ORF">METZ01_LOCUS56926</name>
</gene>
<dbReference type="InterPro" id="IPR011234">
    <property type="entry name" value="Fumarylacetoacetase-like_C"/>
</dbReference>
<dbReference type="AlphaFoldDB" id="A0A381SJ14"/>
<dbReference type="PANTHER" id="PTHR42796">
    <property type="entry name" value="FUMARYLACETOACETATE HYDROLASE DOMAIN-CONTAINING PROTEIN 2A-RELATED"/>
    <property type="match status" value="1"/>
</dbReference>
<dbReference type="Gene3D" id="3.90.850.10">
    <property type="entry name" value="Fumarylacetoacetase-like, C-terminal domain"/>
    <property type="match status" value="1"/>
</dbReference>
<dbReference type="InterPro" id="IPR036663">
    <property type="entry name" value="Fumarylacetoacetase_C_sf"/>
</dbReference>
<sequence>MKLLITTLGAVLFALCNTFATAQELDTFVRYSQDGGEIHWGMVHGDEVYQLAGAPYDTMEHTGVKYDRSDVKLEAPADPTLVFMTAFNFRSHITGDPAEYPGLFIVPASSIVGPEDPIVRPAESRNLHYEAEMAIVIGKQAQNVAVEDAHEYIFGVTGGNDVSERAWQGGDIQWVRAKGSRGFNAVGPVLVKGLDYKNVQITGRHNGEVVQGQNSDDLIFNMDEMVSYISQYFTLEPGDMIWSGTMGSTRAMVPGDVYEVELSGVGVLRNEVVQGK</sequence>
<evidence type="ECO:0000259" key="4">
    <source>
        <dbReference type="Pfam" id="PF10370"/>
    </source>
</evidence>
<keyword evidence="2" id="KW-0479">Metal-binding</keyword>
<dbReference type="Pfam" id="PF10370">
    <property type="entry name" value="Rv2993c-like_N"/>
    <property type="match status" value="1"/>
</dbReference>
<feature type="domain" description="Fumarylacetoacetase-like C-terminal" evidence="3">
    <location>
        <begin position="97"/>
        <end position="273"/>
    </location>
</feature>
<dbReference type="SUPFAM" id="SSF56529">
    <property type="entry name" value="FAH"/>
    <property type="match status" value="1"/>
</dbReference>
<dbReference type="PANTHER" id="PTHR42796:SF4">
    <property type="entry name" value="FUMARYLACETOACETATE HYDROLASE DOMAIN-CONTAINING PROTEIN 2A"/>
    <property type="match status" value="1"/>
</dbReference>
<dbReference type="GO" id="GO:0046872">
    <property type="term" value="F:metal ion binding"/>
    <property type="evidence" value="ECO:0007669"/>
    <property type="project" value="UniProtKB-KW"/>
</dbReference>
<name>A0A381SJ14_9ZZZZ</name>
<feature type="domain" description="Rv2993c-like N-terminal" evidence="4">
    <location>
        <begin position="28"/>
        <end position="76"/>
    </location>
</feature>
<accession>A0A381SJ14</accession>
<evidence type="ECO:0008006" key="6">
    <source>
        <dbReference type="Google" id="ProtNLM"/>
    </source>
</evidence>
<evidence type="ECO:0000313" key="5">
    <source>
        <dbReference type="EMBL" id="SVA04072.1"/>
    </source>
</evidence>
<dbReference type="InterPro" id="IPR051121">
    <property type="entry name" value="FAH"/>
</dbReference>
<dbReference type="GO" id="GO:0003824">
    <property type="term" value="F:catalytic activity"/>
    <property type="evidence" value="ECO:0007669"/>
    <property type="project" value="InterPro"/>
</dbReference>
<evidence type="ECO:0000256" key="2">
    <source>
        <dbReference type="ARBA" id="ARBA00022723"/>
    </source>
</evidence>
<organism evidence="5">
    <name type="scientific">marine metagenome</name>
    <dbReference type="NCBI Taxonomy" id="408172"/>
    <lineage>
        <taxon>unclassified sequences</taxon>
        <taxon>metagenomes</taxon>
        <taxon>ecological metagenomes</taxon>
    </lineage>
</organism>
<dbReference type="GO" id="GO:0044281">
    <property type="term" value="P:small molecule metabolic process"/>
    <property type="evidence" value="ECO:0007669"/>
    <property type="project" value="UniProtKB-ARBA"/>
</dbReference>
<protein>
    <recommendedName>
        <fullName evidence="6">Fumarylacetoacetase-like C-terminal domain-containing protein</fullName>
    </recommendedName>
</protein>
<comment type="similarity">
    <text evidence="1">Belongs to the FAH family.</text>
</comment>
<dbReference type="Pfam" id="PF01557">
    <property type="entry name" value="FAA_hydrolase"/>
    <property type="match status" value="1"/>
</dbReference>
<dbReference type="InterPro" id="IPR018833">
    <property type="entry name" value="Rv2993c-like_N"/>
</dbReference>
<evidence type="ECO:0000259" key="3">
    <source>
        <dbReference type="Pfam" id="PF01557"/>
    </source>
</evidence>
<reference evidence="5" key="1">
    <citation type="submission" date="2018-05" db="EMBL/GenBank/DDBJ databases">
        <authorList>
            <person name="Lanie J.A."/>
            <person name="Ng W.-L."/>
            <person name="Kazmierczak K.M."/>
            <person name="Andrzejewski T.M."/>
            <person name="Davidsen T.M."/>
            <person name="Wayne K.J."/>
            <person name="Tettelin H."/>
            <person name="Glass J.I."/>
            <person name="Rusch D."/>
            <person name="Podicherti R."/>
            <person name="Tsui H.-C.T."/>
            <person name="Winkler M.E."/>
        </authorList>
    </citation>
    <scope>NUCLEOTIDE SEQUENCE</scope>
</reference>
<proteinExistence type="inferred from homology"/>
<evidence type="ECO:0000256" key="1">
    <source>
        <dbReference type="ARBA" id="ARBA00010211"/>
    </source>
</evidence>